<keyword evidence="5 8" id="KW-0812">Transmembrane</keyword>
<feature type="transmembrane region" description="Helical" evidence="8">
    <location>
        <begin position="55"/>
        <end position="81"/>
    </location>
</feature>
<evidence type="ECO:0000313" key="9">
    <source>
        <dbReference type="EMBL" id="PVY32005.1"/>
    </source>
</evidence>
<evidence type="ECO:0000256" key="8">
    <source>
        <dbReference type="SAM" id="Phobius"/>
    </source>
</evidence>
<evidence type="ECO:0000256" key="2">
    <source>
        <dbReference type="ARBA" id="ARBA00010735"/>
    </source>
</evidence>
<evidence type="ECO:0000256" key="6">
    <source>
        <dbReference type="ARBA" id="ARBA00022989"/>
    </source>
</evidence>
<feature type="transmembrane region" description="Helical" evidence="8">
    <location>
        <begin position="24"/>
        <end position="48"/>
    </location>
</feature>
<proteinExistence type="inferred from homology"/>
<gene>
    <name evidence="9" type="ORF">C8D82_1582</name>
</gene>
<evidence type="ECO:0000256" key="7">
    <source>
        <dbReference type="ARBA" id="ARBA00023136"/>
    </source>
</evidence>
<keyword evidence="6 8" id="KW-1133">Transmembrane helix</keyword>
<name>A0A2U1AB54_9BACT</name>
<dbReference type="GO" id="GO:1903785">
    <property type="term" value="P:L-valine transmembrane transport"/>
    <property type="evidence" value="ECO:0007669"/>
    <property type="project" value="TreeGrafter"/>
</dbReference>
<keyword evidence="4" id="KW-1003">Cell membrane</keyword>
<comment type="similarity">
    <text evidence="2">Belongs to the AzlC family.</text>
</comment>
<evidence type="ECO:0000256" key="3">
    <source>
        <dbReference type="ARBA" id="ARBA00022448"/>
    </source>
</evidence>
<reference evidence="9 10" key="1">
    <citation type="submission" date="2018-04" db="EMBL/GenBank/DDBJ databases">
        <title>Genomic Encyclopedia of Type Strains, Phase IV (KMG-IV): sequencing the most valuable type-strain genomes for metagenomic binning, comparative biology and taxonomic classification.</title>
        <authorList>
            <person name="Goeker M."/>
        </authorList>
    </citation>
    <scope>NUCLEOTIDE SEQUENCE [LARGE SCALE GENOMIC DNA]</scope>
    <source>
        <strain evidence="9 10">DSM 14823</strain>
    </source>
</reference>
<feature type="transmembrane region" description="Helical" evidence="8">
    <location>
        <begin position="202"/>
        <end position="235"/>
    </location>
</feature>
<feature type="transmembrane region" description="Helical" evidence="8">
    <location>
        <begin position="144"/>
        <end position="166"/>
    </location>
</feature>
<dbReference type="Proteomes" id="UP000245959">
    <property type="component" value="Unassembled WGS sequence"/>
</dbReference>
<organism evidence="9 10">
    <name type="scientific">Victivallis vadensis</name>
    <dbReference type="NCBI Taxonomy" id="172901"/>
    <lineage>
        <taxon>Bacteria</taxon>
        <taxon>Pseudomonadati</taxon>
        <taxon>Lentisphaerota</taxon>
        <taxon>Lentisphaeria</taxon>
        <taxon>Victivallales</taxon>
        <taxon>Victivallaceae</taxon>
        <taxon>Victivallis</taxon>
    </lineage>
</organism>
<evidence type="ECO:0000256" key="4">
    <source>
        <dbReference type="ARBA" id="ARBA00022475"/>
    </source>
</evidence>
<keyword evidence="10" id="KW-1185">Reference proteome</keyword>
<evidence type="ECO:0000256" key="1">
    <source>
        <dbReference type="ARBA" id="ARBA00004651"/>
    </source>
</evidence>
<dbReference type="EMBL" id="QEKH01000058">
    <property type="protein sequence ID" value="PVY32005.1"/>
    <property type="molecule type" value="Genomic_DNA"/>
</dbReference>
<feature type="transmembrane region" description="Helical" evidence="8">
    <location>
        <begin position="87"/>
        <end position="108"/>
    </location>
</feature>
<keyword evidence="7 8" id="KW-0472">Membrane</keyword>
<dbReference type="AlphaFoldDB" id="A0A2U1AB54"/>
<keyword evidence="3" id="KW-0813">Transport</keyword>
<evidence type="ECO:0000256" key="5">
    <source>
        <dbReference type="ARBA" id="ARBA00022692"/>
    </source>
</evidence>
<comment type="caution">
    <text evidence="9">The sequence shown here is derived from an EMBL/GenBank/DDBJ whole genome shotgun (WGS) entry which is preliminary data.</text>
</comment>
<protein>
    <submittedName>
        <fullName evidence="9">4-azaleucine resistance transporter AzlC</fullName>
    </submittedName>
</protein>
<dbReference type="InterPro" id="IPR011606">
    <property type="entry name" value="Brnchd-chn_aa_trnsp_permease"/>
</dbReference>
<comment type="subcellular location">
    <subcellularLocation>
        <location evidence="1">Cell membrane</location>
        <topology evidence="1">Multi-pass membrane protein</topology>
    </subcellularLocation>
</comment>
<dbReference type="PANTHER" id="PTHR34979:SF1">
    <property type="entry name" value="INNER MEMBRANE PROTEIN YGAZ"/>
    <property type="match status" value="1"/>
</dbReference>
<dbReference type="Pfam" id="PF03591">
    <property type="entry name" value="AzlC"/>
    <property type="match status" value="1"/>
</dbReference>
<accession>A0A2U1AB54</accession>
<sequence length="255" mass="27613">MILFGNFIEMKHASSGMTAQAWRAAFVVSLPVLMGYTTMGAAFGILLNRIGYGPWWALFMCVTILSGSLQFAAVGMIAGSMSLAETAVMSLLINIRYSVYGIALIEAFRKCGLKRFYMIFALTDETYALQVQDERPEGVDRGTFMFLIGLLDHLYWIAGGVAGAFAGSMLTFNTRGIDFAMTALFLVILTEQCMEKRNRIPAVIGAGATLGAMLAFGAANMLMPAMLLIIGILLVLRRRLDAAETGAARETEAAL</sequence>
<evidence type="ECO:0000313" key="10">
    <source>
        <dbReference type="Proteomes" id="UP000245959"/>
    </source>
</evidence>
<dbReference type="PANTHER" id="PTHR34979">
    <property type="entry name" value="INNER MEMBRANE PROTEIN YGAZ"/>
    <property type="match status" value="1"/>
</dbReference>
<dbReference type="GO" id="GO:0005886">
    <property type="term" value="C:plasma membrane"/>
    <property type="evidence" value="ECO:0007669"/>
    <property type="project" value="UniProtKB-SubCell"/>
</dbReference>